<evidence type="ECO:0008006" key="3">
    <source>
        <dbReference type="Google" id="ProtNLM"/>
    </source>
</evidence>
<comment type="caution">
    <text evidence="1">The sequence shown here is derived from an EMBL/GenBank/DDBJ whole genome shotgun (WGS) entry which is preliminary data.</text>
</comment>
<accession>A0A4Q5LZA0</accession>
<name>A0A4Q5LZA0_9BACT</name>
<evidence type="ECO:0000313" key="1">
    <source>
        <dbReference type="EMBL" id="RYU95009.1"/>
    </source>
</evidence>
<keyword evidence="2" id="KW-1185">Reference proteome</keyword>
<evidence type="ECO:0000313" key="2">
    <source>
        <dbReference type="Proteomes" id="UP000293162"/>
    </source>
</evidence>
<organism evidence="1 2">
    <name type="scientific">Emticicia agri</name>
    <dbReference type="NCBI Taxonomy" id="2492393"/>
    <lineage>
        <taxon>Bacteria</taxon>
        <taxon>Pseudomonadati</taxon>
        <taxon>Bacteroidota</taxon>
        <taxon>Cytophagia</taxon>
        <taxon>Cytophagales</taxon>
        <taxon>Leadbetterellaceae</taxon>
        <taxon>Emticicia</taxon>
    </lineage>
</organism>
<dbReference type="Proteomes" id="UP000293162">
    <property type="component" value="Unassembled WGS sequence"/>
</dbReference>
<gene>
    <name evidence="1" type="ORF">EWM59_14090</name>
</gene>
<sequence>MYKLDMKSSIVLIFISSLLSACTKGPIVRTIEIDATKDTTLLLEKRGGFDSAGLKVIGNINDSALIRMQHPDERNFNLHKDLILTKGYNNSKQGLTNLYDRTFKIVYFHKNVSEGKLKLTINF</sequence>
<dbReference type="PROSITE" id="PS51257">
    <property type="entry name" value="PROKAR_LIPOPROTEIN"/>
    <property type="match status" value="1"/>
</dbReference>
<dbReference type="AlphaFoldDB" id="A0A4Q5LZA0"/>
<dbReference type="EMBL" id="SEWF01000019">
    <property type="protein sequence ID" value="RYU95009.1"/>
    <property type="molecule type" value="Genomic_DNA"/>
</dbReference>
<proteinExistence type="predicted"/>
<reference evidence="1 2" key="1">
    <citation type="submission" date="2019-02" db="EMBL/GenBank/DDBJ databases">
        <title>Bacterial novel species Emticicia sp. 17J42-9 isolated from soil.</title>
        <authorList>
            <person name="Jung H.-Y."/>
        </authorList>
    </citation>
    <scope>NUCLEOTIDE SEQUENCE [LARGE SCALE GENOMIC DNA]</scope>
    <source>
        <strain evidence="1 2">17J42-9</strain>
    </source>
</reference>
<protein>
    <recommendedName>
        <fullName evidence="3">Lipoprotein</fullName>
    </recommendedName>
</protein>